<feature type="region of interest" description="Disordered" evidence="1">
    <location>
        <begin position="1"/>
        <end position="90"/>
    </location>
</feature>
<protein>
    <submittedName>
        <fullName evidence="2">Uncharacterized protein</fullName>
    </submittedName>
</protein>
<proteinExistence type="predicted"/>
<gene>
    <name evidence="2" type="ORF">VCS650_LOCUS42969</name>
</gene>
<reference evidence="2" key="1">
    <citation type="submission" date="2021-02" db="EMBL/GenBank/DDBJ databases">
        <authorList>
            <person name="Nowell W R."/>
        </authorList>
    </citation>
    <scope>NUCLEOTIDE SEQUENCE</scope>
</reference>
<evidence type="ECO:0000313" key="3">
    <source>
        <dbReference type="Proteomes" id="UP000663891"/>
    </source>
</evidence>
<dbReference type="EMBL" id="CAJNON010002659">
    <property type="protein sequence ID" value="CAF1514843.1"/>
    <property type="molecule type" value="Genomic_DNA"/>
</dbReference>
<evidence type="ECO:0000256" key="1">
    <source>
        <dbReference type="SAM" id="MobiDB-lite"/>
    </source>
</evidence>
<feature type="compositionally biased region" description="Polar residues" evidence="1">
    <location>
        <begin position="11"/>
        <end position="24"/>
    </location>
</feature>
<dbReference type="Proteomes" id="UP000663891">
    <property type="component" value="Unassembled WGS sequence"/>
</dbReference>
<organism evidence="2 3">
    <name type="scientific">Adineta steineri</name>
    <dbReference type="NCBI Taxonomy" id="433720"/>
    <lineage>
        <taxon>Eukaryota</taxon>
        <taxon>Metazoa</taxon>
        <taxon>Spiralia</taxon>
        <taxon>Gnathifera</taxon>
        <taxon>Rotifera</taxon>
        <taxon>Eurotatoria</taxon>
        <taxon>Bdelloidea</taxon>
        <taxon>Adinetida</taxon>
        <taxon>Adinetidae</taxon>
        <taxon>Adineta</taxon>
    </lineage>
</organism>
<feature type="compositionally biased region" description="Polar residues" evidence="1">
    <location>
        <begin position="32"/>
        <end position="55"/>
    </location>
</feature>
<evidence type="ECO:0000313" key="2">
    <source>
        <dbReference type="EMBL" id="CAF1514843.1"/>
    </source>
</evidence>
<comment type="caution">
    <text evidence="2">The sequence shown here is derived from an EMBL/GenBank/DDBJ whole genome shotgun (WGS) entry which is preliminary data.</text>
</comment>
<name>A0A815UDS0_9BILA</name>
<dbReference type="AlphaFoldDB" id="A0A815UDS0"/>
<sequence length="111" mass="11418">MDIKKVGLAYSGSSSHPLGNNPSFGNVGGTPSLGQQSGGSQAIPTPQQNGGSNYQPGWAQPGGTYDPGGSQNFGNVPFDGGFNPSQQGGYAMPYTNWPQMGGYTQFPNQMG</sequence>
<accession>A0A815UDS0</accession>